<organism evidence="11">
    <name type="scientific">Chromera velia CCMP2878</name>
    <dbReference type="NCBI Taxonomy" id="1169474"/>
    <lineage>
        <taxon>Eukaryota</taxon>
        <taxon>Sar</taxon>
        <taxon>Alveolata</taxon>
        <taxon>Colpodellida</taxon>
        <taxon>Chromeraceae</taxon>
        <taxon>Chromera</taxon>
    </lineage>
</organism>
<feature type="compositionally biased region" description="Basic and acidic residues" evidence="8">
    <location>
        <begin position="26"/>
        <end position="41"/>
    </location>
</feature>
<dbReference type="GO" id="GO:0000166">
    <property type="term" value="F:nucleotide binding"/>
    <property type="evidence" value="ECO:0007669"/>
    <property type="project" value="UniProtKB-KW"/>
</dbReference>
<dbReference type="InterPro" id="IPR001054">
    <property type="entry name" value="A/G_cyclase"/>
</dbReference>
<accession>A0A0G4F7L9</accession>
<dbReference type="CDD" id="cd07302">
    <property type="entry name" value="CHD"/>
    <property type="match status" value="1"/>
</dbReference>
<dbReference type="Gene3D" id="3.30.70.1230">
    <property type="entry name" value="Nucleotide cyclase"/>
    <property type="match status" value="1"/>
</dbReference>
<evidence type="ECO:0000256" key="1">
    <source>
        <dbReference type="ARBA" id="ARBA00004370"/>
    </source>
</evidence>
<proteinExistence type="inferred from homology"/>
<dbReference type="SUPFAM" id="SSF55073">
    <property type="entry name" value="Nucleotide cyclase"/>
    <property type="match status" value="1"/>
</dbReference>
<evidence type="ECO:0000259" key="10">
    <source>
        <dbReference type="PROSITE" id="PS50125"/>
    </source>
</evidence>
<feature type="domain" description="Guanylate cyclase" evidence="10">
    <location>
        <begin position="307"/>
        <end position="434"/>
    </location>
</feature>
<dbReference type="InterPro" id="IPR018297">
    <property type="entry name" value="A/G_cyclase_CS"/>
</dbReference>
<feature type="compositionally biased region" description="Acidic residues" evidence="8">
    <location>
        <begin position="565"/>
        <end position="590"/>
    </location>
</feature>
<keyword evidence="6 7" id="KW-0456">Lyase</keyword>
<dbReference type="GO" id="GO:0009190">
    <property type="term" value="P:cyclic nucleotide biosynthetic process"/>
    <property type="evidence" value="ECO:0007669"/>
    <property type="project" value="InterPro"/>
</dbReference>
<evidence type="ECO:0000256" key="8">
    <source>
        <dbReference type="SAM" id="MobiDB-lite"/>
    </source>
</evidence>
<dbReference type="GO" id="GO:0035556">
    <property type="term" value="P:intracellular signal transduction"/>
    <property type="evidence" value="ECO:0007669"/>
    <property type="project" value="InterPro"/>
</dbReference>
<dbReference type="Pfam" id="PF00211">
    <property type="entry name" value="Guanylate_cyc"/>
    <property type="match status" value="1"/>
</dbReference>
<keyword evidence="3" id="KW-0547">Nucleotide-binding</keyword>
<feature type="region of interest" description="Disordered" evidence="8">
    <location>
        <begin position="262"/>
        <end position="281"/>
    </location>
</feature>
<dbReference type="InterPro" id="IPR050401">
    <property type="entry name" value="Cyclic_nucleotide_synthase"/>
</dbReference>
<evidence type="ECO:0000313" key="11">
    <source>
        <dbReference type="EMBL" id="CEM08676.1"/>
    </source>
</evidence>
<evidence type="ECO:0000256" key="2">
    <source>
        <dbReference type="ARBA" id="ARBA00022692"/>
    </source>
</evidence>
<dbReference type="InterPro" id="IPR029787">
    <property type="entry name" value="Nucleotide_cyclase"/>
</dbReference>
<dbReference type="PANTHER" id="PTHR11920">
    <property type="entry name" value="GUANYLYL CYCLASE"/>
    <property type="match status" value="1"/>
</dbReference>
<dbReference type="AlphaFoldDB" id="A0A0G4F7L9"/>
<feature type="region of interest" description="Disordered" evidence="8">
    <location>
        <begin position="1"/>
        <end position="41"/>
    </location>
</feature>
<evidence type="ECO:0000256" key="7">
    <source>
        <dbReference type="RuleBase" id="RU000405"/>
    </source>
</evidence>
<keyword evidence="5 9" id="KW-0472">Membrane</keyword>
<dbReference type="GO" id="GO:0016849">
    <property type="term" value="F:phosphorus-oxygen lyase activity"/>
    <property type="evidence" value="ECO:0007669"/>
    <property type="project" value="InterPro"/>
</dbReference>
<dbReference type="GO" id="GO:0016020">
    <property type="term" value="C:membrane"/>
    <property type="evidence" value="ECO:0007669"/>
    <property type="project" value="UniProtKB-SubCell"/>
</dbReference>
<protein>
    <recommendedName>
        <fullName evidence="10">Guanylate cyclase domain-containing protein</fullName>
    </recommendedName>
</protein>
<evidence type="ECO:0000256" key="9">
    <source>
        <dbReference type="SAM" id="Phobius"/>
    </source>
</evidence>
<dbReference type="PhylomeDB" id="A0A0G4F7L9"/>
<feature type="region of interest" description="Disordered" evidence="8">
    <location>
        <begin position="635"/>
        <end position="690"/>
    </location>
</feature>
<dbReference type="EMBL" id="CDMZ01000182">
    <property type="protein sequence ID" value="CEM08676.1"/>
    <property type="molecule type" value="Genomic_DNA"/>
</dbReference>
<evidence type="ECO:0000256" key="5">
    <source>
        <dbReference type="ARBA" id="ARBA00023136"/>
    </source>
</evidence>
<evidence type="ECO:0000256" key="4">
    <source>
        <dbReference type="ARBA" id="ARBA00022989"/>
    </source>
</evidence>
<evidence type="ECO:0000256" key="3">
    <source>
        <dbReference type="ARBA" id="ARBA00022741"/>
    </source>
</evidence>
<dbReference type="PROSITE" id="PS50125">
    <property type="entry name" value="GUANYLATE_CYCLASE_2"/>
    <property type="match status" value="1"/>
</dbReference>
<comment type="subcellular location">
    <subcellularLocation>
        <location evidence="1">Membrane</location>
    </subcellularLocation>
</comment>
<sequence>MPPEELLLPNANGGGGQPVPLQTDATRNERPVEDVTVQSERKQTRNSCRFTITEVDPSGNVIAETEPVEEDYRASRLIPRCPSLFQSRGQNHEDAKRERLQRRALWDQHGVPMHFFTLQFEDLDLETRYIEDYLRRSKRFVTVGLLATICFVSFMGVWGLIFSNDGAKVKPQPVIVMGTANTPEDWGFLQLAVIIELVVTYNLEVLTRKDFILASMVGGSVSEENRRSEALLLSIMPRHVISRIKKGGAANGNPAALAIHRRQSDAHAGAGPRPSNAGLLKRQGTAPLNEQCLSLMPTVADAFDEATILFADICGFTVLSSRVSAQVLVSLLNQLFTQFDRIAAQCGLEKIKTIGDAYMVAGGVPLPTPDHAKAVCRMGLKMVAAVENFEDDRGDPIRTRVGIHSGPCVAGVIGIHKFAYDLWGDAVNTASRMESHGEPMRVHCSDATHALIEGDFECESRGQINVKGKGPMDTFFVVREKPESARMPLWAHRTALSVAVSAGGGQIVSDGMGGASGPDGQVCVRTVSGRKSIDISQLLLTRSAELQSCHESKWRETPSRLGLESSDEESDEEEDEEEDDESDEEQEGGDLENQLLPSGRRETLGMALSRAASMIHSHQPGMHWYSGGGTGTRMSFLSATSGPPLDSVQGKEGGGGEEINTLAQRSPPLQPAVHHPGLNGQPAPVNKSLD</sequence>
<dbReference type="PROSITE" id="PS00452">
    <property type="entry name" value="GUANYLATE_CYCLASE_1"/>
    <property type="match status" value="1"/>
</dbReference>
<comment type="similarity">
    <text evidence="7">Belongs to the adenylyl cyclase class-4/guanylyl cyclase family.</text>
</comment>
<feature type="region of interest" description="Disordered" evidence="8">
    <location>
        <begin position="549"/>
        <end position="600"/>
    </location>
</feature>
<keyword evidence="4 9" id="KW-1133">Transmembrane helix</keyword>
<keyword evidence="2 9" id="KW-0812">Transmembrane</keyword>
<name>A0A0G4F7L9_9ALVE</name>
<dbReference type="VEuPathDB" id="CryptoDB:Cvel_15632"/>
<gene>
    <name evidence="11" type="ORF">Cvel_15632</name>
</gene>
<feature type="transmembrane region" description="Helical" evidence="9">
    <location>
        <begin position="140"/>
        <end position="161"/>
    </location>
</feature>
<evidence type="ECO:0000256" key="6">
    <source>
        <dbReference type="ARBA" id="ARBA00023239"/>
    </source>
</evidence>
<reference evidence="11" key="1">
    <citation type="submission" date="2014-11" db="EMBL/GenBank/DDBJ databases">
        <authorList>
            <person name="Otto D Thomas"/>
            <person name="Naeem Raeece"/>
        </authorList>
    </citation>
    <scope>NUCLEOTIDE SEQUENCE</scope>
</reference>
<feature type="compositionally biased region" description="Basic and acidic residues" evidence="8">
    <location>
        <begin position="549"/>
        <end position="558"/>
    </location>
</feature>
<dbReference type="SMART" id="SM00044">
    <property type="entry name" value="CYCc"/>
    <property type="match status" value="1"/>
</dbReference>
<dbReference type="PANTHER" id="PTHR11920:SF335">
    <property type="entry name" value="GUANYLATE CYCLASE"/>
    <property type="match status" value="1"/>
</dbReference>